<evidence type="ECO:0000313" key="2">
    <source>
        <dbReference type="EMBL" id="VEL20228.1"/>
    </source>
</evidence>
<feature type="region of interest" description="Disordered" evidence="1">
    <location>
        <begin position="1"/>
        <end position="34"/>
    </location>
</feature>
<comment type="caution">
    <text evidence="2">The sequence shown here is derived from an EMBL/GenBank/DDBJ whole genome shotgun (WGS) entry which is preliminary data.</text>
</comment>
<protein>
    <submittedName>
        <fullName evidence="2">Uncharacterized protein</fullName>
    </submittedName>
</protein>
<proteinExistence type="predicted"/>
<feature type="compositionally biased region" description="Acidic residues" evidence="1">
    <location>
        <begin position="7"/>
        <end position="16"/>
    </location>
</feature>
<dbReference type="EMBL" id="CAAALY010045382">
    <property type="protein sequence ID" value="VEL20228.1"/>
    <property type="molecule type" value="Genomic_DNA"/>
</dbReference>
<evidence type="ECO:0000256" key="1">
    <source>
        <dbReference type="SAM" id="MobiDB-lite"/>
    </source>
</evidence>
<feature type="compositionally biased region" description="Basic and acidic residues" evidence="1">
    <location>
        <begin position="185"/>
        <end position="194"/>
    </location>
</feature>
<feature type="compositionally biased region" description="Polar residues" evidence="1">
    <location>
        <begin position="19"/>
        <end position="34"/>
    </location>
</feature>
<accession>A0A448WU12</accession>
<feature type="non-terminal residue" evidence="2">
    <location>
        <position position="1"/>
    </location>
</feature>
<feature type="region of interest" description="Disordered" evidence="1">
    <location>
        <begin position="174"/>
        <end position="194"/>
    </location>
</feature>
<dbReference type="Proteomes" id="UP000784294">
    <property type="component" value="Unassembled WGS sequence"/>
</dbReference>
<gene>
    <name evidence="2" type="ORF">PXEA_LOCUS13668</name>
</gene>
<reference evidence="2" key="1">
    <citation type="submission" date="2018-11" db="EMBL/GenBank/DDBJ databases">
        <authorList>
            <consortium name="Pathogen Informatics"/>
        </authorList>
    </citation>
    <scope>NUCLEOTIDE SEQUENCE</scope>
</reference>
<name>A0A448WU12_9PLAT</name>
<dbReference type="AlphaFoldDB" id="A0A448WU12"/>
<evidence type="ECO:0000313" key="3">
    <source>
        <dbReference type="Proteomes" id="UP000784294"/>
    </source>
</evidence>
<keyword evidence="3" id="KW-1185">Reference proteome</keyword>
<sequence>PAVGGGAEEEEEEEEERGSLTTSHVTPSYQSGQRQWNLPNASAWHVAPFRQGCRWHGSGCSQFTPERQQKVPLRSAALSAGPELESRCREAATGAGRCCGTLVGVFRSTRLDSTPPGAGRARLCLSPGLPSAHSLRRDSSLAPMIGRLIARTNSTHQVQKLPFPFANPPFEPARSPLCRAGLEPTPHDDPNNRR</sequence>
<organism evidence="2 3">
    <name type="scientific">Protopolystoma xenopodis</name>
    <dbReference type="NCBI Taxonomy" id="117903"/>
    <lineage>
        <taxon>Eukaryota</taxon>
        <taxon>Metazoa</taxon>
        <taxon>Spiralia</taxon>
        <taxon>Lophotrochozoa</taxon>
        <taxon>Platyhelminthes</taxon>
        <taxon>Monogenea</taxon>
        <taxon>Polyopisthocotylea</taxon>
        <taxon>Polystomatidea</taxon>
        <taxon>Polystomatidae</taxon>
        <taxon>Protopolystoma</taxon>
    </lineage>
</organism>